<keyword evidence="4" id="KW-0560">Oxidoreductase</keyword>
<evidence type="ECO:0000256" key="5">
    <source>
        <dbReference type="SAM" id="SignalP"/>
    </source>
</evidence>
<evidence type="ECO:0000256" key="1">
    <source>
        <dbReference type="ARBA" id="ARBA00005466"/>
    </source>
</evidence>
<dbReference type="InterPro" id="IPR000782">
    <property type="entry name" value="FAS1_domain"/>
</dbReference>
<dbReference type="Pfam" id="PF01565">
    <property type="entry name" value="FAD_binding_4"/>
    <property type="match status" value="1"/>
</dbReference>
<dbReference type="InterPro" id="IPR006094">
    <property type="entry name" value="Oxid_FAD_bind_N"/>
</dbReference>
<name>A0A0G4NJA6_VERLO</name>
<dbReference type="SUPFAM" id="SSF56176">
    <property type="entry name" value="FAD-binding/transporter-associated domain-like"/>
    <property type="match status" value="1"/>
</dbReference>
<evidence type="ECO:0008006" key="10">
    <source>
        <dbReference type="Google" id="ProtNLM"/>
    </source>
</evidence>
<dbReference type="InterPro" id="IPR016169">
    <property type="entry name" value="FAD-bd_PCMH_sub2"/>
</dbReference>
<proteinExistence type="inferred from homology"/>
<dbReference type="PANTHER" id="PTHR42973:SF53">
    <property type="entry name" value="FAD-BINDING PCMH-TYPE DOMAIN-CONTAINING PROTEIN-RELATED"/>
    <property type="match status" value="1"/>
</dbReference>
<keyword evidence="5" id="KW-0732">Signal</keyword>
<dbReference type="InterPro" id="IPR050416">
    <property type="entry name" value="FAD-linked_Oxidoreductase"/>
</dbReference>
<keyword evidence="2" id="KW-0285">Flavoprotein</keyword>
<dbReference type="InterPro" id="IPR036318">
    <property type="entry name" value="FAD-bd_PCMH-like_sf"/>
</dbReference>
<accession>A0A0G4NJA6</accession>
<dbReference type="InterPro" id="IPR016166">
    <property type="entry name" value="FAD-bd_PCMH"/>
</dbReference>
<evidence type="ECO:0000256" key="3">
    <source>
        <dbReference type="ARBA" id="ARBA00022827"/>
    </source>
</evidence>
<dbReference type="Pfam" id="PF02469">
    <property type="entry name" value="Fasciclin"/>
    <property type="match status" value="1"/>
</dbReference>
<dbReference type="Gene3D" id="2.30.180.10">
    <property type="entry name" value="FAS1 domain"/>
    <property type="match status" value="1"/>
</dbReference>
<protein>
    <recommendedName>
        <fullName evidence="10">FAD-binding PCMH-type domain-containing protein</fullName>
    </recommendedName>
</protein>
<evidence type="ECO:0000256" key="2">
    <source>
        <dbReference type="ARBA" id="ARBA00022630"/>
    </source>
</evidence>
<dbReference type="SUPFAM" id="SSF82153">
    <property type="entry name" value="FAS1 domain"/>
    <property type="match status" value="1"/>
</dbReference>
<feature type="domain" description="FAS1" evidence="6">
    <location>
        <begin position="24"/>
        <end position="153"/>
    </location>
</feature>
<comment type="similarity">
    <text evidence="1">Belongs to the oxygen-dependent FAD-linked oxidoreductase family.</text>
</comment>
<reference evidence="9" key="1">
    <citation type="submission" date="2015-05" db="EMBL/GenBank/DDBJ databases">
        <authorList>
            <person name="Fogelqvist Johan"/>
        </authorList>
    </citation>
    <scope>NUCLEOTIDE SEQUENCE [LARGE SCALE GENOMIC DNA]</scope>
</reference>
<evidence type="ECO:0000259" key="7">
    <source>
        <dbReference type="PROSITE" id="PS51387"/>
    </source>
</evidence>
<dbReference type="InterPro" id="IPR036378">
    <property type="entry name" value="FAS1_dom_sf"/>
</dbReference>
<feature type="domain" description="FAD-binding PCMH-type" evidence="7">
    <location>
        <begin position="232"/>
        <end position="403"/>
    </location>
</feature>
<keyword evidence="3" id="KW-0274">FAD</keyword>
<feature type="signal peptide" evidence="5">
    <location>
        <begin position="1"/>
        <end position="24"/>
    </location>
</feature>
<evidence type="ECO:0000313" key="9">
    <source>
        <dbReference type="Proteomes" id="UP000045706"/>
    </source>
</evidence>
<dbReference type="GO" id="GO:0071949">
    <property type="term" value="F:FAD binding"/>
    <property type="evidence" value="ECO:0007669"/>
    <property type="project" value="InterPro"/>
</dbReference>
<evidence type="ECO:0000313" key="8">
    <source>
        <dbReference type="EMBL" id="CRK46552.1"/>
    </source>
</evidence>
<dbReference type="AlphaFoldDB" id="A0A0G4NJA6"/>
<evidence type="ECO:0000259" key="6">
    <source>
        <dbReference type="PROSITE" id="PS50213"/>
    </source>
</evidence>
<gene>
    <name evidence="8" type="ORF">BN1723_007110</name>
</gene>
<dbReference type="EMBL" id="CVQI01035828">
    <property type="protein sequence ID" value="CRK46552.1"/>
    <property type="molecule type" value="Genomic_DNA"/>
</dbReference>
<feature type="chain" id="PRO_5002568485" description="FAD-binding PCMH-type domain-containing protein" evidence="5">
    <location>
        <begin position="25"/>
        <end position="668"/>
    </location>
</feature>
<dbReference type="PROSITE" id="PS50213">
    <property type="entry name" value="FAS1"/>
    <property type="match status" value="1"/>
</dbReference>
<dbReference type="GO" id="GO:0016491">
    <property type="term" value="F:oxidoreductase activity"/>
    <property type="evidence" value="ECO:0007669"/>
    <property type="project" value="UniProtKB-KW"/>
</dbReference>
<organism evidence="8 9">
    <name type="scientific">Verticillium longisporum</name>
    <name type="common">Verticillium dahliae var. longisporum</name>
    <dbReference type="NCBI Taxonomy" id="100787"/>
    <lineage>
        <taxon>Eukaryota</taxon>
        <taxon>Fungi</taxon>
        <taxon>Dikarya</taxon>
        <taxon>Ascomycota</taxon>
        <taxon>Pezizomycotina</taxon>
        <taxon>Sordariomycetes</taxon>
        <taxon>Hypocreomycetidae</taxon>
        <taxon>Glomerellales</taxon>
        <taxon>Plectosphaerellaceae</taxon>
        <taxon>Verticillium</taxon>
    </lineage>
</organism>
<sequence>MRGARNLTRLAAALWLATAPSVSAQSLGSVLAGQANLTTFRRLVQENQGVYADLPKDGVTIIAPNDGAFVKGQGWDADESSIPEWLQYGILSGRHALEKLAPGDTQTIPTLLTDKRFANVTNGQKGLCVEGSVNSGTAGGGGGGVGGGVDPAFGAVEQGVMVPPGGGGGGIIGGTGGGGGPRSAPGGGAGGNAGASLECTALAKDKDLVGKVINSTNALYSQRLDTYYSANAAQEPWCMVLPLGTTDVAATVKILTKNQCPFGMRSGAHSAWAGSNGIKDGVTIDFAYMNTTTYNKAAGTASIQPGSDWERVFDALDPFGVSAVGGRASVVGVGGFTTGGGYSFHSNSEGFACDAVANFEVVLADGKIINANATQNADLWKALKGGSGNFGLVTRIDQHVVDSNMMWGGLSTYDTSKRDELFNAYLNFGNNMDKDLASQNIIAMIYNSAGFIFVSVLSNIDSIDNAPAFDEYRVIQNTSSTARIAPVAQLVPDFTGPTPLGLYASWMNGMTTHELHVMEFIQQAHQEYVGKMKAAAPDSNFEVLLQFQPVTQSIVNHSVRKGGNVLGLETIVKDGPVLMWLIALTVDTPANQEKILPICLQLRDAINAYADKTGSQKNWEFLNYSFRDQDPISRYGAENVALVKAASKKYDPNGAFQKLRRTGFKLPA</sequence>
<evidence type="ECO:0000256" key="4">
    <source>
        <dbReference type="ARBA" id="ARBA00023002"/>
    </source>
</evidence>
<dbReference type="PANTHER" id="PTHR42973">
    <property type="entry name" value="BINDING OXIDOREDUCTASE, PUTATIVE (AFU_ORTHOLOGUE AFUA_1G17690)-RELATED"/>
    <property type="match status" value="1"/>
</dbReference>
<dbReference type="PROSITE" id="PS51387">
    <property type="entry name" value="FAD_PCMH"/>
    <property type="match status" value="1"/>
</dbReference>
<dbReference type="Proteomes" id="UP000045706">
    <property type="component" value="Unassembled WGS sequence"/>
</dbReference>
<dbReference type="Gene3D" id="3.30.465.10">
    <property type="match status" value="1"/>
</dbReference>